<dbReference type="EMBL" id="SRZB01000012">
    <property type="protein sequence ID" value="TGX98928.1"/>
    <property type="molecule type" value="Genomic_DNA"/>
</dbReference>
<evidence type="ECO:0000313" key="2">
    <source>
        <dbReference type="Proteomes" id="UP000307720"/>
    </source>
</evidence>
<keyword evidence="2" id="KW-1185">Reference proteome</keyword>
<evidence type="ECO:0000313" key="1">
    <source>
        <dbReference type="EMBL" id="TGX98928.1"/>
    </source>
</evidence>
<reference evidence="1" key="1">
    <citation type="submission" date="2019-04" db="EMBL/GenBank/DDBJ databases">
        <title>Microbes associate with the intestines of laboratory mice.</title>
        <authorList>
            <person name="Navarre W."/>
            <person name="Wong E."/>
            <person name="Huang K."/>
            <person name="Tropini C."/>
            <person name="Ng K."/>
            <person name="Yu B."/>
        </authorList>
    </citation>
    <scope>NUCLEOTIDE SEQUENCE</scope>
    <source>
        <strain evidence="1">NM72_1-8</strain>
    </source>
</reference>
<protein>
    <submittedName>
        <fullName evidence="1">DUF4194 domain-containing protein</fullName>
    </submittedName>
</protein>
<comment type="caution">
    <text evidence="1">The sequence shown here is derived from an EMBL/GenBank/DDBJ whole genome shotgun (WGS) entry which is preliminary data.</text>
</comment>
<proteinExistence type="predicted"/>
<name>A0AC61R0K8_9FIRM</name>
<accession>A0AC61R0K8</accession>
<organism evidence="1 2">
    <name type="scientific">Hominisplanchenecus murintestinalis</name>
    <dbReference type="NCBI Taxonomy" id="2941517"/>
    <lineage>
        <taxon>Bacteria</taxon>
        <taxon>Bacillati</taxon>
        <taxon>Bacillota</taxon>
        <taxon>Clostridia</taxon>
        <taxon>Lachnospirales</taxon>
        <taxon>Lachnospiraceae</taxon>
        <taxon>Hominisplanchenecus</taxon>
    </lineage>
</organism>
<dbReference type="Proteomes" id="UP000307720">
    <property type="component" value="Unassembled WGS sequence"/>
</dbReference>
<sequence>MIEYYDNLTPEEQEEVSGAIQLLYRQTFVLERKYDRRTGRMQFNKEFRACSKHLAFIRRYFEISGITVQENSRTGIIYLQGETLLGDKLPKLTTLYVLILKLIYDEQMAAASTSVHVFTTLADIHERLGSFGLLNRQPSATEVRRAVSMLKKYQILEPLDLLEELEGASRMVIYPSINMLLVGDDARALVDTFRETEEEDGEAEIPGIIENLPE</sequence>
<gene>
    <name evidence="1" type="ORF">E5357_07420</name>
</gene>